<feature type="region of interest" description="Disordered" evidence="12">
    <location>
        <begin position="1623"/>
        <end position="1645"/>
    </location>
</feature>
<feature type="signal peptide" evidence="13">
    <location>
        <begin position="1"/>
        <end position="24"/>
    </location>
</feature>
<feature type="compositionally biased region" description="Low complexity" evidence="12">
    <location>
        <begin position="1778"/>
        <end position="1788"/>
    </location>
</feature>
<dbReference type="InterPro" id="IPR029787">
    <property type="entry name" value="Nucleotide_cyclase"/>
</dbReference>
<feature type="region of interest" description="Disordered" evidence="12">
    <location>
        <begin position="1563"/>
        <end position="1597"/>
    </location>
</feature>
<keyword evidence="7" id="KW-1133">Transmembrane helix</keyword>
<evidence type="ECO:0000256" key="13">
    <source>
        <dbReference type="SAM" id="SignalP"/>
    </source>
</evidence>
<evidence type="ECO:0000256" key="11">
    <source>
        <dbReference type="ARBA" id="ARBA00037847"/>
    </source>
</evidence>
<evidence type="ECO:0000313" key="16">
    <source>
        <dbReference type="Proteomes" id="UP000256970"/>
    </source>
</evidence>
<dbReference type="GO" id="GO:0012505">
    <property type="term" value="C:endomembrane system"/>
    <property type="evidence" value="ECO:0007669"/>
    <property type="project" value="UniProtKB-SubCell"/>
</dbReference>
<feature type="region of interest" description="Disordered" evidence="12">
    <location>
        <begin position="886"/>
        <end position="905"/>
    </location>
</feature>
<evidence type="ECO:0000256" key="3">
    <source>
        <dbReference type="ARBA" id="ARBA00022475"/>
    </source>
</evidence>
<evidence type="ECO:0000256" key="9">
    <source>
        <dbReference type="ARBA" id="ARBA00023170"/>
    </source>
</evidence>
<dbReference type="STRING" id="3088.A0A383VPK8"/>
<evidence type="ECO:0000256" key="6">
    <source>
        <dbReference type="ARBA" id="ARBA00022737"/>
    </source>
</evidence>
<evidence type="ECO:0000256" key="12">
    <source>
        <dbReference type="SAM" id="MobiDB-lite"/>
    </source>
</evidence>
<feature type="compositionally biased region" description="Low complexity" evidence="12">
    <location>
        <begin position="1022"/>
        <end position="1037"/>
    </location>
</feature>
<dbReference type="PANTHER" id="PTHR48052">
    <property type="entry name" value="UNNAMED PRODUCT"/>
    <property type="match status" value="1"/>
</dbReference>
<keyword evidence="6" id="KW-0677">Repeat</keyword>
<keyword evidence="3" id="KW-1003">Cell membrane</keyword>
<dbReference type="Gene3D" id="3.80.10.10">
    <property type="entry name" value="Ribonuclease Inhibitor"/>
    <property type="match status" value="2"/>
</dbReference>
<evidence type="ECO:0000256" key="7">
    <source>
        <dbReference type="ARBA" id="ARBA00022989"/>
    </source>
</evidence>
<dbReference type="InterPro" id="IPR001054">
    <property type="entry name" value="A/G_cyclase"/>
</dbReference>
<accession>A0A383VPK8</accession>
<dbReference type="SUPFAM" id="SSF52058">
    <property type="entry name" value="L domain-like"/>
    <property type="match status" value="1"/>
</dbReference>
<evidence type="ECO:0000256" key="4">
    <source>
        <dbReference type="ARBA" id="ARBA00022692"/>
    </source>
</evidence>
<feature type="region of interest" description="Disordered" evidence="12">
    <location>
        <begin position="922"/>
        <end position="948"/>
    </location>
</feature>
<evidence type="ECO:0000256" key="5">
    <source>
        <dbReference type="ARBA" id="ARBA00022729"/>
    </source>
</evidence>
<dbReference type="InterPro" id="IPR055414">
    <property type="entry name" value="LRR_R13L4/SHOC2-like"/>
</dbReference>
<dbReference type="PANTHER" id="PTHR48052:SF92">
    <property type="entry name" value="LEUCINE-RICH REPEAT-CONTAINING N-TERMINAL PLANT-TYPE DOMAIN-CONTAINING PROTEIN"/>
    <property type="match status" value="1"/>
</dbReference>
<reference evidence="15 16" key="1">
    <citation type="submission" date="2016-10" db="EMBL/GenBank/DDBJ databases">
        <authorList>
            <person name="Cai Z."/>
        </authorList>
    </citation>
    <scope>NUCLEOTIDE SEQUENCE [LARGE SCALE GENOMIC DNA]</scope>
</reference>
<keyword evidence="9" id="KW-0675">Receptor</keyword>
<feature type="domain" description="Guanylate cyclase" evidence="14">
    <location>
        <begin position="666"/>
        <end position="719"/>
    </location>
</feature>
<evidence type="ECO:0000256" key="1">
    <source>
        <dbReference type="ARBA" id="ARBA00004236"/>
    </source>
</evidence>
<dbReference type="GO" id="GO:0005930">
    <property type="term" value="C:axoneme"/>
    <property type="evidence" value="ECO:0007669"/>
    <property type="project" value="UniProtKB-SubCell"/>
</dbReference>
<evidence type="ECO:0000256" key="2">
    <source>
        <dbReference type="ARBA" id="ARBA00004430"/>
    </source>
</evidence>
<dbReference type="Proteomes" id="UP000256970">
    <property type="component" value="Unassembled WGS sequence"/>
</dbReference>
<dbReference type="EMBL" id="FNXT01000696">
    <property type="protein sequence ID" value="SZX66356.1"/>
    <property type="molecule type" value="Genomic_DNA"/>
</dbReference>
<keyword evidence="10" id="KW-0325">Glycoprotein</keyword>
<feature type="region of interest" description="Disordered" evidence="12">
    <location>
        <begin position="1767"/>
        <end position="1794"/>
    </location>
</feature>
<keyword evidence="5 13" id="KW-0732">Signal</keyword>
<evidence type="ECO:0000256" key="8">
    <source>
        <dbReference type="ARBA" id="ARBA00023136"/>
    </source>
</evidence>
<dbReference type="InterPro" id="IPR032675">
    <property type="entry name" value="LRR_dom_sf"/>
</dbReference>
<dbReference type="GO" id="GO:0005886">
    <property type="term" value="C:plasma membrane"/>
    <property type="evidence" value="ECO:0007669"/>
    <property type="project" value="UniProtKB-SubCell"/>
</dbReference>
<gene>
    <name evidence="15" type="ORF">BQ4739_LOCUS6775</name>
</gene>
<proteinExistence type="predicted"/>
<keyword evidence="8" id="KW-0472">Membrane</keyword>
<keyword evidence="4" id="KW-0812">Transmembrane</keyword>
<organism evidence="15 16">
    <name type="scientific">Tetradesmus obliquus</name>
    <name type="common">Green alga</name>
    <name type="synonym">Acutodesmus obliquus</name>
    <dbReference type="NCBI Taxonomy" id="3088"/>
    <lineage>
        <taxon>Eukaryota</taxon>
        <taxon>Viridiplantae</taxon>
        <taxon>Chlorophyta</taxon>
        <taxon>core chlorophytes</taxon>
        <taxon>Chlorophyceae</taxon>
        <taxon>CS clade</taxon>
        <taxon>Sphaeropleales</taxon>
        <taxon>Scenedesmaceae</taxon>
        <taxon>Tetradesmus</taxon>
    </lineage>
</organism>
<dbReference type="Gene3D" id="3.30.70.1230">
    <property type="entry name" value="Nucleotide cyclase"/>
    <property type="match status" value="2"/>
</dbReference>
<dbReference type="GO" id="GO:0035556">
    <property type="term" value="P:intracellular signal transduction"/>
    <property type="evidence" value="ECO:0007669"/>
    <property type="project" value="InterPro"/>
</dbReference>
<dbReference type="Pfam" id="PF23598">
    <property type="entry name" value="LRR_14"/>
    <property type="match status" value="1"/>
</dbReference>
<dbReference type="SUPFAM" id="SSF55073">
    <property type="entry name" value="Nucleotide cyclase"/>
    <property type="match status" value="2"/>
</dbReference>
<dbReference type="GO" id="GO:0009190">
    <property type="term" value="P:cyclic nucleotide biosynthetic process"/>
    <property type="evidence" value="ECO:0007669"/>
    <property type="project" value="InterPro"/>
</dbReference>
<sequence length="1794" mass="190815">MRLVWHIWVVYLVLLVPEYASTAAVRCPGVTSGVCEEQCQLHVCKQLAAFYKATNNINPVNGPWDEEAGWEQTSQKNCSQLLAAARSSSSSSTAPAYCSWFGVTCCSAAESAAGRCSPVNAVAGVDLPLNNLNASISDDSFMAPLLQLHGCGLTVANLEQNCFDGSMTDAWGKMVNLRHISLANTWITGTIPDSLRNLRNLTKINLSNTFLSGTLPPWLPELTQLATVMLGQTTGLGGAFPRGMGQLDRLRELNLEGSALTGTLPDDLCHHQGTSKLLSFNIRRSGLSGNVSVLEQCHNLVQLDISHNNFTGQLPASQYWNQLTMYHANNNRFSGTLPRKLCRYVPLLRDLDISNNQVGGIIPSRIGLMLSLETINLANNQFTGPLTEYLFYFPGLRQLDLSNNQLVGTIPAYALMFTVALLSGDLSNNSGITGIIPPQMGFAGDLRRMSLKGTSLSCADVIKPYAVRVNNSCTNPNVCLTDVWAESSHGDDYVCPDEQVLPCFLAFSNESLPRDDASNMRCRLIVRRAPEDARAACSGSDPPFFLGGESESLPDNSESGSEQAWVIDPKYYQYRGCSCLLGFKEVWTNAGTKLTCTEQPSTDNRSTAIIAAVSAVAGFAILSALVAVGVLYLRTQPRWLRERVMQAKRVQGAPRAAKPGDRVAVSIVVTDVKGFSALTRQYPDAMIKAMGGHNNIMRKACHMHAGYVLDQEGDSWAVAFHDADDAVAFSLQVQQALARKVWLLKRPADAQSATQDSDLLLSLDSLRQQGLLQQGSYNRQLSLTSTTATEQTAGGSFPNAEAAAAVAAAAAAPAAAAAASIAPGDLEAAAGPAADAAFHHQQQQQHSNASLDRLIVMPSGDSQTAMASGPLRLSFTSSCGKAANAASSQSGSMAVRSEPGPATGASGPLAWLFKRPLSRTSSCSSSGQVHAGQLSVSSDTHPDLAGGSAAAAAAAGQLQQGELQQLQLSDAEAGRLDAADSSKLPALSGRQQSQASFGSAISYILGDGSRADGSSVHRSATSSGNRHQSRSSSLLQRLTHRSSRNGSLAGPLGSNTAQQQKQQLKALRISVRIGIASGTLLYGSDLQNCDVPQRAKELVSDVANGGQVLIDEPTFLLVKDSLSLLGTVSEAGYDDRLLQRLNQARVVGRLQQQVACATACSSRREASFSSPLPEDEPQDYEHDAIVVHMGRFAAETPLAPGQPQAAASSKEDDTKATGDQQQQQQQQGWKGLEKLGRSLKGRSSKADGAGGEDGAAAAAAAAAAPAAPAAAAARGKSEPNMELLFVGNSKDQRIQSGKKGAAASKASLQVQQLHLYSIASPGMRRWPEHTQDLGAALAWAEPVNMKRGWAQLQKGFFQAPGARKMDLSPSAQQSTNHQAPLPDVTIVFASVADSLSFTAKQSRATVRGVHAAIVRVLLAQMEAVAGGDGYLCRCQEGAFQYMVAFEQPHHAVQWCLLVQEALLYEPWEPAVLRHPGFEPVTCPDSGRPLFAGPRLRMGLAEGPPHSVLPDHSGRANYAGPSVIRAARFMDAAAHGGQVVTNLELLRKLAIGWVAEQSEQQQQQQQQQQQLRTAVSLGPEPAGGFTWQQEQQQQQSPHVALTMRGGIPSIIEGQQLHIALQQQLRRHSEDSSSDCGGWRGSDQAVAPRSLSCSSAARGPAAAVYRPWKMNGLNDKAADVLGNQLAAAAEGMAAGSAAASSLDAVLALHLGQFRFKGSGEYDMVSLLHGALAGRTYPAEPPRGKGERLPGGVSPVVAVRDLPAVALRPPPELLAAREGLQQQQQQQQQQQYAQEEV</sequence>
<evidence type="ECO:0000259" key="14">
    <source>
        <dbReference type="PROSITE" id="PS50125"/>
    </source>
</evidence>
<comment type="subcellular location">
    <subcellularLocation>
        <location evidence="1">Cell membrane</location>
    </subcellularLocation>
    <subcellularLocation>
        <location evidence="2">Cytoplasm</location>
        <location evidence="2">Cytoskeleton</location>
        <location evidence="2">Cilium axoneme</location>
    </subcellularLocation>
    <subcellularLocation>
        <location evidence="11">Endomembrane system</location>
        <topology evidence="11">Single-pass membrane protein</topology>
    </subcellularLocation>
</comment>
<keyword evidence="16" id="KW-1185">Reference proteome</keyword>
<feature type="chain" id="PRO_5016963137" description="Guanylate cyclase domain-containing protein" evidence="13">
    <location>
        <begin position="25"/>
        <end position="1794"/>
    </location>
</feature>
<protein>
    <recommendedName>
        <fullName evidence="14">Guanylate cyclase domain-containing protein</fullName>
    </recommendedName>
</protein>
<dbReference type="PROSITE" id="PS50125">
    <property type="entry name" value="GUANYLATE_CYCLASE_2"/>
    <property type="match status" value="1"/>
</dbReference>
<evidence type="ECO:0000256" key="10">
    <source>
        <dbReference type="ARBA" id="ARBA00023180"/>
    </source>
</evidence>
<feature type="region of interest" description="Disordered" evidence="12">
    <location>
        <begin position="1198"/>
        <end position="1229"/>
    </location>
</feature>
<evidence type="ECO:0000313" key="15">
    <source>
        <dbReference type="EMBL" id="SZX66356.1"/>
    </source>
</evidence>
<name>A0A383VPK8_TETOB</name>
<feature type="region of interest" description="Disordered" evidence="12">
    <location>
        <begin position="1012"/>
        <end position="1059"/>
    </location>
</feature>